<name>A0ABY7EXN4_MYAAR</name>
<dbReference type="Pfam" id="PF25794">
    <property type="entry name" value="SACS"/>
    <property type="match status" value="2"/>
</dbReference>
<evidence type="ECO:0000313" key="3">
    <source>
        <dbReference type="Proteomes" id="UP001164746"/>
    </source>
</evidence>
<accession>A0ABY7EXN4</accession>
<dbReference type="SUPFAM" id="SSF55874">
    <property type="entry name" value="ATPase domain of HSP90 chaperone/DNA topoisomerase II/histidine kinase"/>
    <property type="match status" value="2"/>
</dbReference>
<dbReference type="NCBIfam" id="NF047352">
    <property type="entry name" value="P_loop_sacsin"/>
    <property type="match status" value="2"/>
</dbReference>
<proteinExistence type="predicted"/>
<dbReference type="PANTHER" id="PTHR46919:SF2">
    <property type="entry name" value="SACSIN"/>
    <property type="match status" value="1"/>
</dbReference>
<dbReference type="PANTHER" id="PTHR46919">
    <property type="entry name" value="ZINC FINGER, C3HC4 TYPE (RING FINGER) FAMILY PROTEIN"/>
    <property type="match status" value="1"/>
</dbReference>
<dbReference type="Gene3D" id="1.10.287.110">
    <property type="entry name" value="DnaJ domain"/>
    <property type="match status" value="1"/>
</dbReference>
<dbReference type="Gene3D" id="3.30.565.10">
    <property type="entry name" value="Histidine kinase-like ATPase, C-terminal domain"/>
    <property type="match status" value="1"/>
</dbReference>
<feature type="domain" description="Sacsin/Nov" evidence="1">
    <location>
        <begin position="1985"/>
        <end position="2198"/>
    </location>
</feature>
<dbReference type="InterPro" id="IPR058210">
    <property type="entry name" value="SACS/Nov_dom"/>
</dbReference>
<protein>
    <submittedName>
        <fullName evidence="2">SACS-like protein</fullName>
    </submittedName>
</protein>
<gene>
    <name evidence="2" type="ORF">MAR_027369</name>
</gene>
<feature type="domain" description="Sacsin/Nov" evidence="1">
    <location>
        <begin position="955"/>
        <end position="1199"/>
    </location>
</feature>
<dbReference type="Proteomes" id="UP001164746">
    <property type="component" value="Chromosome 8"/>
</dbReference>
<sequence>MQKIYDKNVLWNQYMVTEALPKTFKAIYLYLVHRAQRNGNPNEDIMNINRLIPDFPNVLDKWRQFMFNALSLVKSEKIFFCRHLNAWIPLQQSIFASFDNLPRHLDHVRSSVKKCLQYMGQYLVEVPDETVATFKQLFPGQVTDVTPLLLARYMKQNMKYMDLDDKAKLNILEYLVSDADNTKLENLHLILLASRDWAAFHQRGEPINICDEKIISLFPLLTNRFLAPDARETVYKSGLFQLTEITETAIKTLLQETMSRYLDCTDTVSDSSPINVQWLENVWRVIGRNIENFASLSLVPYLQSGSFLNKYRVKLIPLSTPCLVLGACRGATISKELVRPLELLGITVLPDVPSFVHQYAGHFFNPPYLENLVQILNEIADSDNQENHMANFNELSNDADKENLFYFLTQSSTLNENGKTFITSLNIFPVVHDSKTKKTFSDLRAVNKFVELLVLKKVPNNVTLPFPCVLAGDQQRRFLQTLGVTELTLEQLLEKKLMKLSSVKGYTEENKIIMEFFLSKIGSFQSNSRLLELAAKIPFLLIGNVRVKASDLFDSLDRNIERLFVGQDKLYENRQALTKYRTELKMIGLKSYDKISVDDIYSVATTLHNWSTNKDHLEHIVDKAKAFQEYIETNPEILQMLLRSSVTLGEAIRNLQCFTSYKEMFDGAGELCKQSVSLCMPSSLKIMQQWKLICLVRPVIESRCVPLSTFYQWHEEPSVDDVLENLKRVKKVISNRKYEQTLRSMVVEAFQYLHQRLRESIERKQAFVQNALIWTENGFCTPDRAIIEREGVTSINLSPYFKFIPREFENMRRLFLEIGCNLTEDKTVLARFLHDIREKYLQEHITGDEGFDRTRVSSVLDRLANETIDEEWLQSNVIIMVETTENRIEFAELTACVYDDEPEMYMEASDEGAQFKFVHPSLNHQTLIKLGVKSVTRSCLLAAEDVGIEEWGQNEQLTTRLNNILIDSYTDGLSVPKELIQNADDAHATQVSFLYDERKNNDAKQRLLSKQLEECQGPALWVYNDAVFTKDDLKNITKLHGATKKSKKTIGKFGLGFCSVYNLTDVPSFISGGYLVMFDPHGTYLEGVNAQLRSGIRIPLSKQMLIKRYEDQFKPYEGIFGCNLLSESLQNFNKSLFRLPLRTAKQADVSEISKKVYNNAEVKELLSMFMKTAGNLLLFCQNVKTVNLYHIQDGMSVTKASLCYTVRKSLIPYLPLGRNIILDAGEHFDQKKVLNINETVRIEQEFYPCNIWLETPCKTKNQSTWLVTWNMNPREHITTAIEHFPLTAVATPVDKTTKKILRLHELPSGYYNEGHLFCFLPLPVRTGLQFHINGFFNVTSDRKGLFVKTEDDKSDPGKIKWNNELLAKSVVKAFTDHLMHIVSMDLRCEGNIPDVYDLWPEKDKDVIGPFITGFYRSVIEENIPIFRGRDCYYAFDEILMLDARIQDSKMEDICYNMLINIPIDQSKSVIRIPRFVYKNIQKYNKEKKHLFTDTVLSMTKILPFFLCSIESPYWADKEEERNYLLCYAVLQDDPEIVKALKENRCFPTEPNGTFKKVSELVRHDSNIARMYQANEEIFISLKSGLREKNIMLKLIQLGMHDKFLPAHMLLGRCQSVLRLSKNCVECCRSRIKCILSYLKTTEGQRALVETDELKSVKRTYFLPVLTTPTDWKFSWRAESCEHIVVCDTKKRCKMHSISSRTLLLGQPKHLFPYSFSLCAGSVECIFDELFDGHTPQALITLLGLADSKLLSIDILVRQLDCLATEFTSPHDHYNQTTQRIYESIYNAFDRLSVNLTDQQVEESIKSSSKTILTKPIVLVVDTVVCPSNVVFNMKRSCPPDLFGLHNLSESQKRVFHKFGVKSECSVDDIINILKQKKAKWKGKQCNEVQSIVNLLINFENGMSKESKTYDDIHVDDRDFIVAPNSDGYLHPTHMLAIEDPEIITSKGLMLLHGDIAPNLARKIGVQTKRVQFLQSISTAVPFGQREKLTTRLKGLLKDYPCDEGIMKELIQNADDAGATEVHFIKFYGRHESKRAKSLEHQEDFIGIQNLGEGSKSDDPTKTGQFGVGFNAVYNLTDCPSFWTKGPGLDEEGELVLFDPLLKSIGDYSQGEPGIRFKVSDLNKEFPGTLKNYPPFVSSKGTVFRLPLRATSSPLSKYCITEKQLDDIMLKFTKNTADCLHFLKHVTCIKFMTYNKGKLSEDFKVQTLLSREDEQNRSQFFTKVKSVCEQNKENKLGNLSVDLFETTYKMTVKSSYSKDVKWLVTNTFGVKQSDQPLEEHITQAFDGGELGLLPFAGVSVRLPQESFKSLIESRVKEKYHSKTNTEFSPIKGVAYCFLPLPIHTGMPFNVNGHFALDRGRRGLWEEGFRKSWNECVLSCLVTEALNIALMYLQKYFEQDCKDIWHRQLIMNECVSLYYQHFPCLPVSEGAYWNNFVTSFYQRAFAERFTVFPALTTTYSIENRTSVKLDWVFPSCESDNTGGVFNVVRYFVKEANMFEHKHAKNVETTMDIMGIKLIHVLKCIVDTLRKTKCDCALYGDPNFVIQILKKNITGLELVQTSVLQNVEVVESLLRYVWIAENFKDKLVDLPLCLTNDSILRLFSKNFPVFCTEYYGLLPGSPDKFVHANLLSWLSPKNVLLELNVVINFEVQNMLELLPMSYPDIYCRSTNVRWDKTHIEEHERVKPEMIVSFFNFIESKSFVKCKITSSPVVDDDLFKKNLCQFADWSFLPSVSCLGKMKTFELIPIKNRHHLLFESFGNETLFTIIRRLNIPLLDRSLFKHSTISYRLGTLLPSTTNPSELLKCLVYYKARIAANDVKTDEVATLLNFFYENRKKLEKSLTNRTAFLIKSLPLYETLPDGTYINIEDKSNVVIMPSYLPTEGLCNLAQTISVWFLQNHFNLLVLYAYLELPRPASIDVYLSYILPHFGLLQESCWMHHLLYIKDNLLLVPFGSQLSKKQKAVLNILKQTTFIRKNGQLKLVKELYDEEHEVHRIFMSEDKFLPNEFRNETWNEFMIQLGLITKPSGQMVIDFAKELAQMVNIDEADSLDRKSRVLTNCVFGEYGDKFDDQTYFDLKHIKFVLPHQVTEAKQTIFRSYSTEAMFISLNGTCSSRFEDVCWSSVSLLNSVPDNDRMQKLGILDMPTVDSVISHCQNITEVFYEDFENRGDIEKDTKRYYMEQIYEYLNNTNELTRPERLKHTRFVLISDEKAMVKVSNVFTGSSKEQAIPPYLFQAPKEFRKYFDLFEKIGAKDSVSYIHYVSVLNAVNSDFEGDLPKTTLYLVSKAVEKLFEQLLIYTAQSSDSVDRNINLFLPNSEQVMSPSASLTIDDNYDFRTKLNGKLAINYFVGFRQLNVLKFSDPVKPFLSLPSQIRPEILSEVVSEIVITNEMEIVESSVEADDWEHFLHSTEFVEGIIRLLRHQSEKETATNYITEEEENEIMQKLSNVMVSQVNGLKTKLAYKGEIIQGTDTKKTCFVSKMTNNEDRTDCEYYQFYFQTNITSRSMLSIVLVAEENGLIELVDLCTLGKFSKRCSHIMSYLLDFRDKPHEISLELDRRKIAAYNLPLSYQGSVFPNPGTYVEDRFLPFLVQGIIPFKKHEYMFAALEIEFDDDGEDPENGIVTYIYVHILSEIASSNGSIHLGIRYIVNVGDRYEETVEVPIYRLYRFLPQTQESSQDVVVFDSEPVGAIAFDENCRRIREMLTEAFRLGDQALKIVIRRLIKKWHPDKNVGNESYCTRIYNYLRELILRLERGESIYEEIVNATTGMSAPDMSGSSYKTTTERAYQTGGTYARGYRANIDEYNRSFRQGHYSHRSSDSTPRPSIGESRRWLRQAKQDYSAAKRALECTEHIQQKTGNNIPSDMFHDDDARFAVESAKRMLDIVDDFTN</sequence>
<organism evidence="2 3">
    <name type="scientific">Mya arenaria</name>
    <name type="common">Soft-shell clam</name>
    <dbReference type="NCBI Taxonomy" id="6604"/>
    <lineage>
        <taxon>Eukaryota</taxon>
        <taxon>Metazoa</taxon>
        <taxon>Spiralia</taxon>
        <taxon>Lophotrochozoa</taxon>
        <taxon>Mollusca</taxon>
        <taxon>Bivalvia</taxon>
        <taxon>Autobranchia</taxon>
        <taxon>Heteroconchia</taxon>
        <taxon>Euheterodonta</taxon>
        <taxon>Imparidentia</taxon>
        <taxon>Neoheterodontei</taxon>
        <taxon>Myida</taxon>
        <taxon>Myoidea</taxon>
        <taxon>Myidae</taxon>
        <taxon>Mya</taxon>
    </lineage>
</organism>
<dbReference type="InterPro" id="IPR036869">
    <property type="entry name" value="J_dom_sf"/>
</dbReference>
<reference evidence="2" key="1">
    <citation type="submission" date="2022-11" db="EMBL/GenBank/DDBJ databases">
        <title>Centuries of genome instability and evolution in soft-shell clam transmissible cancer (bioRxiv).</title>
        <authorList>
            <person name="Hart S.F.M."/>
            <person name="Yonemitsu M.A."/>
            <person name="Giersch R.M."/>
            <person name="Beal B.F."/>
            <person name="Arriagada G."/>
            <person name="Davis B.W."/>
            <person name="Ostrander E.A."/>
            <person name="Goff S.P."/>
            <person name="Metzger M.J."/>
        </authorList>
    </citation>
    <scope>NUCLEOTIDE SEQUENCE</scope>
    <source>
        <strain evidence="2">MELC-2E11</strain>
        <tissue evidence="2">Siphon/mantle</tissue>
    </source>
</reference>
<evidence type="ECO:0000313" key="2">
    <source>
        <dbReference type="EMBL" id="WAR13189.1"/>
    </source>
</evidence>
<dbReference type="InterPro" id="IPR036890">
    <property type="entry name" value="HATPase_C_sf"/>
</dbReference>
<dbReference type="EMBL" id="CP111019">
    <property type="protein sequence ID" value="WAR13189.1"/>
    <property type="molecule type" value="Genomic_DNA"/>
</dbReference>
<evidence type="ECO:0000259" key="1">
    <source>
        <dbReference type="Pfam" id="PF25794"/>
    </source>
</evidence>
<keyword evidence="3" id="KW-1185">Reference proteome</keyword>